<protein>
    <recommendedName>
        <fullName evidence="1">BTB domain-containing protein</fullName>
    </recommendedName>
</protein>
<dbReference type="SUPFAM" id="SSF54695">
    <property type="entry name" value="POZ domain"/>
    <property type="match status" value="1"/>
</dbReference>
<comment type="caution">
    <text evidence="2">The sequence shown here is derived from an EMBL/GenBank/DDBJ whole genome shotgun (WGS) entry which is preliminary data.</text>
</comment>
<gene>
    <name evidence="2" type="ORF">TWF481_003149</name>
</gene>
<organism evidence="2 3">
    <name type="scientific">Arthrobotrys musiformis</name>
    <dbReference type="NCBI Taxonomy" id="47236"/>
    <lineage>
        <taxon>Eukaryota</taxon>
        <taxon>Fungi</taxon>
        <taxon>Dikarya</taxon>
        <taxon>Ascomycota</taxon>
        <taxon>Pezizomycotina</taxon>
        <taxon>Orbiliomycetes</taxon>
        <taxon>Orbiliales</taxon>
        <taxon>Orbiliaceae</taxon>
        <taxon>Arthrobotrys</taxon>
    </lineage>
</organism>
<dbReference type="Gene3D" id="3.30.710.10">
    <property type="entry name" value="Potassium Channel Kv1.1, Chain A"/>
    <property type="match status" value="1"/>
</dbReference>
<sequence length="240" mass="26770">MDNELPPSSKTPGIEVIGSFQRGTDTLPFQKLAPEQARERALRSIVPNDRFADQKVIVGGEVYRLHAAITCAQSKYFDSNFEVIRRENGLGSPFPVRVIAKGIFDRVLAWMYFGKGATVGDSILRLTHLVLAASFLKIPPLLLQVFTVVSSPEYSSKYLENRKTAIVFLNNAYIHIEKESHPECWDILDGLCVRIIEGVPAETLADLPILRRESEWHPPAAALWQAWKREGRSGSLPGTG</sequence>
<evidence type="ECO:0000313" key="3">
    <source>
        <dbReference type="Proteomes" id="UP001370758"/>
    </source>
</evidence>
<feature type="domain" description="BTB" evidence="1">
    <location>
        <begin position="52"/>
        <end position="115"/>
    </location>
</feature>
<proteinExistence type="predicted"/>
<dbReference type="InterPro" id="IPR011333">
    <property type="entry name" value="SKP1/BTB/POZ_sf"/>
</dbReference>
<name>A0AAV9VPE4_9PEZI</name>
<dbReference type="AlphaFoldDB" id="A0AAV9VPE4"/>
<dbReference type="Proteomes" id="UP001370758">
    <property type="component" value="Unassembled WGS sequence"/>
</dbReference>
<dbReference type="Pfam" id="PF00651">
    <property type="entry name" value="BTB"/>
    <property type="match status" value="1"/>
</dbReference>
<reference evidence="2 3" key="1">
    <citation type="submission" date="2023-08" db="EMBL/GenBank/DDBJ databases">
        <authorList>
            <person name="Palmer J.M."/>
        </authorList>
    </citation>
    <scope>NUCLEOTIDE SEQUENCE [LARGE SCALE GENOMIC DNA]</scope>
    <source>
        <strain evidence="2 3">TWF481</strain>
    </source>
</reference>
<dbReference type="EMBL" id="JAVHJL010000013">
    <property type="protein sequence ID" value="KAK6495121.1"/>
    <property type="molecule type" value="Genomic_DNA"/>
</dbReference>
<dbReference type="InterPro" id="IPR000210">
    <property type="entry name" value="BTB/POZ_dom"/>
</dbReference>
<dbReference type="PROSITE" id="PS50097">
    <property type="entry name" value="BTB"/>
    <property type="match status" value="1"/>
</dbReference>
<dbReference type="CDD" id="cd18186">
    <property type="entry name" value="BTB_POZ_ZBTB_KLHL-like"/>
    <property type="match status" value="1"/>
</dbReference>
<evidence type="ECO:0000313" key="2">
    <source>
        <dbReference type="EMBL" id="KAK6495121.1"/>
    </source>
</evidence>
<keyword evidence="3" id="KW-1185">Reference proteome</keyword>
<evidence type="ECO:0000259" key="1">
    <source>
        <dbReference type="PROSITE" id="PS50097"/>
    </source>
</evidence>
<accession>A0AAV9VPE4</accession>